<reference evidence="1 2" key="1">
    <citation type="submission" date="2018-06" db="EMBL/GenBank/DDBJ databases">
        <title>Genomic Encyclopedia of Type Strains, Phase IV (KMG-IV): sequencing the most valuable type-strain genomes for metagenomic binning, comparative biology and taxonomic classification.</title>
        <authorList>
            <person name="Goeker M."/>
        </authorList>
    </citation>
    <scope>NUCLEOTIDE SEQUENCE [LARGE SCALE GENOMIC DNA]</scope>
    <source>
        <strain evidence="1 2">DSM 5</strain>
    </source>
</reference>
<dbReference type="AlphaFoldDB" id="A0A2W7MEA5"/>
<comment type="caution">
    <text evidence="1">The sequence shown here is derived from an EMBL/GenBank/DDBJ whole genome shotgun (WGS) entry which is preliminary data.</text>
</comment>
<gene>
    <name evidence="1" type="ORF">C7437_10749</name>
</gene>
<dbReference type="EMBL" id="QKZI01000007">
    <property type="protein sequence ID" value="PZX03095.1"/>
    <property type="molecule type" value="Genomic_DNA"/>
</dbReference>
<keyword evidence="2" id="KW-1185">Reference proteome</keyword>
<accession>A0A2W7MEA5</accession>
<organism evidence="1 2">
    <name type="scientific">Psychrobacillus insolitus</name>
    <dbReference type="NCBI Taxonomy" id="1461"/>
    <lineage>
        <taxon>Bacteria</taxon>
        <taxon>Bacillati</taxon>
        <taxon>Bacillota</taxon>
        <taxon>Bacilli</taxon>
        <taxon>Bacillales</taxon>
        <taxon>Bacillaceae</taxon>
        <taxon>Psychrobacillus</taxon>
    </lineage>
</organism>
<evidence type="ECO:0000313" key="2">
    <source>
        <dbReference type="Proteomes" id="UP000248646"/>
    </source>
</evidence>
<dbReference type="Proteomes" id="UP000248646">
    <property type="component" value="Unassembled WGS sequence"/>
</dbReference>
<evidence type="ECO:0000313" key="1">
    <source>
        <dbReference type="EMBL" id="PZX03095.1"/>
    </source>
</evidence>
<name>A0A2W7MEA5_9BACI</name>
<sequence>MSLKSLVKTAVKFAPIVIPIVQKALKAKKNVKK</sequence>
<protein>
    <submittedName>
        <fullName evidence="1">Uncharacterized protein</fullName>
    </submittedName>
</protein>
<proteinExistence type="predicted"/>